<evidence type="ECO:0000313" key="2">
    <source>
        <dbReference type="EMBL" id="KFA92637.1"/>
    </source>
</evidence>
<dbReference type="InterPro" id="IPR018657">
    <property type="entry name" value="LarA-like_N"/>
</dbReference>
<dbReference type="Gene3D" id="3.90.226.30">
    <property type="match status" value="1"/>
</dbReference>
<dbReference type="Gene3D" id="3.40.50.11440">
    <property type="match status" value="1"/>
</dbReference>
<dbReference type="InterPro" id="IPR048068">
    <property type="entry name" value="LarA-like"/>
</dbReference>
<evidence type="ECO:0000259" key="1">
    <source>
        <dbReference type="Pfam" id="PF09861"/>
    </source>
</evidence>
<dbReference type="GO" id="GO:0050043">
    <property type="term" value="F:lactate racemase activity"/>
    <property type="evidence" value="ECO:0007669"/>
    <property type="project" value="InterPro"/>
</dbReference>
<name>A0A084SW02_9BACT</name>
<feature type="domain" description="LarA-like N-terminal" evidence="1">
    <location>
        <begin position="52"/>
        <end position="236"/>
    </location>
</feature>
<proteinExistence type="predicted"/>
<dbReference type="EMBL" id="JPMI01000080">
    <property type="protein sequence ID" value="KFA92637.1"/>
    <property type="molecule type" value="Genomic_DNA"/>
</dbReference>
<sequence>MRPLKTLQKLYDEESQVVITEKGSPPRALFYGENFLLEDLPVGTRVIFPRPPLAGVPNVKAAIRWAINHPEGMEPLHALLRPGMKLTCVIDDISVPLPPMATPDVRQSILEVVLELCADSGVDDVHLIIANALHRRMTEGEMRRMVGQKIHDAFYPDRYYNHDAEDPDGIVELERTPCGSHVVAVNRRVAESDLIVYVNVNFVPMNGGHKSMGTGVANYASLRAHHNPKTIRESKSYMEPGHSELYRRNERIGRAIDKHLKVFHIETSLNNRMFGPGVDFLHKKEEDYTEGDRLKFQAMRYALSKLPRAAARTVLNSIPAPYDVTGVFAGATEPTHAKTLEKSWQQYVVPVQGQSDIVIFPIPFISPYSVNSILNPLLVQVMGLGYFFNLNRGVPLVKKGGVIILTHPAFDEFDPVQHPSYIEFFNRVLPETRDAVQIEQKYEREFAENPSYVHLYRKGNAYHGVHPLYMWYWGENGRQHAGKVIVAGGENNHVPALLGWDRTDTLTEAIEEARGFMGRSASISLLRIAPTVMVDVK</sequence>
<dbReference type="PANTHER" id="PTHR33171:SF17">
    <property type="entry name" value="LARA-LIKE N-TERMINAL DOMAIN-CONTAINING PROTEIN"/>
    <property type="match status" value="1"/>
</dbReference>
<accession>A0A084SW02</accession>
<gene>
    <name evidence="2" type="ORF">Q664_13590</name>
</gene>
<dbReference type="PANTHER" id="PTHR33171">
    <property type="entry name" value="LAR_N DOMAIN-CONTAINING PROTEIN"/>
    <property type="match status" value="1"/>
</dbReference>
<comment type="caution">
    <text evidence="2">The sequence shown here is derived from an EMBL/GenBank/DDBJ whole genome shotgun (WGS) entry which is preliminary data.</text>
</comment>
<dbReference type="InterPro" id="IPR043166">
    <property type="entry name" value="LarA-like_C"/>
</dbReference>
<reference evidence="2 3" key="1">
    <citation type="submission" date="2014-07" db="EMBL/GenBank/DDBJ databases">
        <title>Draft Genome Sequence of Gephyronic Acid Producer, Cystobacter violaceus Strain Cb vi76.</title>
        <authorList>
            <person name="Stevens D.C."/>
            <person name="Young J."/>
            <person name="Carmichael R."/>
            <person name="Tan J."/>
            <person name="Taylor R.E."/>
        </authorList>
    </citation>
    <scope>NUCLEOTIDE SEQUENCE [LARGE SCALE GENOMIC DNA]</scope>
    <source>
        <strain evidence="2 3">Cb vi76</strain>
    </source>
</reference>
<dbReference type="RefSeq" id="WP_043394325.1">
    <property type="nucleotide sequence ID" value="NZ_JPMI01000080.1"/>
</dbReference>
<dbReference type="AlphaFoldDB" id="A0A084SW02"/>
<organism evidence="2 3">
    <name type="scientific">Archangium violaceum Cb vi76</name>
    <dbReference type="NCBI Taxonomy" id="1406225"/>
    <lineage>
        <taxon>Bacteria</taxon>
        <taxon>Pseudomonadati</taxon>
        <taxon>Myxococcota</taxon>
        <taxon>Myxococcia</taxon>
        <taxon>Myxococcales</taxon>
        <taxon>Cystobacterineae</taxon>
        <taxon>Archangiaceae</taxon>
        <taxon>Archangium</taxon>
    </lineage>
</organism>
<dbReference type="Proteomes" id="UP000028547">
    <property type="component" value="Unassembled WGS sequence"/>
</dbReference>
<dbReference type="Pfam" id="PF09861">
    <property type="entry name" value="Lar_N"/>
    <property type="match status" value="1"/>
</dbReference>
<protein>
    <recommendedName>
        <fullName evidence="1">LarA-like N-terminal domain-containing protein</fullName>
    </recommendedName>
</protein>
<evidence type="ECO:0000313" key="3">
    <source>
        <dbReference type="Proteomes" id="UP000028547"/>
    </source>
</evidence>